<evidence type="ECO:0000313" key="1">
    <source>
        <dbReference type="EMBL" id="EHJ04213.1"/>
    </source>
</evidence>
<dbReference type="AlphaFoldDB" id="G6YUB9"/>
<keyword evidence="2" id="KW-1185">Reference proteome</keyword>
<dbReference type="PATRIC" id="fig|1094979.3.peg.2377"/>
<dbReference type="RefSeq" id="WP_008173682.1">
    <property type="nucleotide sequence ID" value="NZ_AGTR01000050.1"/>
</dbReference>
<proteinExistence type="predicted"/>
<dbReference type="EMBL" id="AGTR01000050">
    <property type="protein sequence ID" value="EHJ04213.1"/>
    <property type="molecule type" value="Genomic_DNA"/>
</dbReference>
<dbReference type="Proteomes" id="UP000003208">
    <property type="component" value="Unassembled WGS sequence"/>
</dbReference>
<name>G6YUB9_9GAMM</name>
<accession>G6YUB9</accession>
<reference evidence="1 2" key="1">
    <citation type="journal article" date="2012" name="J. Bacteriol.">
        <title>Genome sequence of deep-sea manganese-oxidizing bacterium Marinobacter manganoxydans MnI7-9.</title>
        <authorList>
            <person name="Wang H."/>
            <person name="Li H."/>
            <person name="Shao Z."/>
            <person name="Liao S."/>
            <person name="Johnstone L."/>
            <person name="Rensing C."/>
            <person name="Wang G."/>
        </authorList>
    </citation>
    <scope>NUCLEOTIDE SEQUENCE [LARGE SCALE GENOMIC DNA]</scope>
    <source>
        <strain evidence="1 2">MnI7-9</strain>
    </source>
</reference>
<organism evidence="1 2">
    <name type="scientific">Marinobacter manganoxydans MnI7-9</name>
    <dbReference type="NCBI Taxonomy" id="1094979"/>
    <lineage>
        <taxon>Bacteria</taxon>
        <taxon>Pseudomonadati</taxon>
        <taxon>Pseudomonadota</taxon>
        <taxon>Gammaproteobacteria</taxon>
        <taxon>Pseudomonadales</taxon>
        <taxon>Marinobacteraceae</taxon>
        <taxon>Marinobacter</taxon>
    </lineage>
</organism>
<sequence>MANTPKKLEIHKFDKASPLHKLPDFRQKNYLIRYLADLGAQTVLEEPNYFDRDYLAEFAAFYCKSTAGYPNTCRRLHFFAGAAFNRSTLRSAAAGRERAIKRLQENYLGFVVIRPIPATPLGRTVLAWYEDLKPETPRVVTPSRDYHAHVAGIRLTVHGLAWQQQDTGVGACATVGLWSMLHSSAFDDHHAIPTTADITQAAHQTASMGDRVFPSSGLSIEQVREAIKEHDLSPIVFNGDLAAVAGVKGFSIERFSSSCASLIRSGYPVLIVGQLGTAGLHAVCAVGFRSCPPSTVASGQINLQDSHIPNLYIHDDNIGPSARLKVVNKGPTAPVELVPDSPPSLTKPALPDPIGDYPPFTPHLLLVAAHNDLRTSPDTLHRCGITTAKYLAQILQLYYQNTGKSSPGLTLSTRYLKLSEYMTYELHGLLKDRPQILARVRLQLAEKVQPMSLHLGIVRIGLDDATPLADILYDTTDNDRNHPAFAHVFYADAIGAFMSSLHSQGVLDLGVGVSAC</sequence>
<evidence type="ECO:0000313" key="2">
    <source>
        <dbReference type="Proteomes" id="UP000003208"/>
    </source>
</evidence>
<gene>
    <name evidence="1" type="ORF">KYE_12310</name>
</gene>
<protein>
    <submittedName>
        <fullName evidence="1">Uncharacterized protein</fullName>
    </submittedName>
</protein>